<dbReference type="InterPro" id="IPR051690">
    <property type="entry name" value="PseI-like"/>
</dbReference>
<proteinExistence type="predicted"/>
<comment type="caution">
    <text evidence="2">The sequence shown here is derived from an EMBL/GenBank/DDBJ whole genome shotgun (WGS) entry which is preliminary data.</text>
</comment>
<protein>
    <submittedName>
        <fullName evidence="2">N-acetylneuraminate synthase family protein</fullName>
    </submittedName>
</protein>
<dbReference type="RefSeq" id="WP_218677686.1">
    <property type="nucleotide sequence ID" value="NZ_CP092630.1"/>
</dbReference>
<evidence type="ECO:0000259" key="1">
    <source>
        <dbReference type="Pfam" id="PF03102"/>
    </source>
</evidence>
<gene>
    <name evidence="2" type="ORF">ODY93_06235</name>
</gene>
<dbReference type="PANTHER" id="PTHR42966">
    <property type="entry name" value="N-ACETYLNEURAMINATE SYNTHASE"/>
    <property type="match status" value="1"/>
</dbReference>
<sequence length="286" mass="32571">MTKHSPVFIAEVSSNHHRDLQRCIEFIKTAADIGCDAVKFQLFKIEELFAPEILSKSEMHRKRKQWELPVSFLPQLKQSCDEYGIQFSCTPFYLDAVAELEPFVDFYKIASYELLWDDLLAACAKTGKPIVISAGMANFEEIDHAINVLQNAGCQDITLLHCVSAYPTPKADCNLAVLGRFRERYNIKVGWSDHSVSSAVIRRAVNRWLADCIEFHIDLDKQGAEYAAGHCWLPEQMQLVINECREAQLLDGRPDKVLAPSEAPDRDWRADPIDGLRPLKHIRSHF</sequence>
<keyword evidence="3" id="KW-1185">Reference proteome</keyword>
<name>A0ABT6U9M0_9GAMM</name>
<dbReference type="Proteomes" id="UP001159075">
    <property type="component" value="Unassembled WGS sequence"/>
</dbReference>
<accession>A0ABT6U9M0</accession>
<feature type="domain" description="PseI/NeuA/B-like" evidence="1">
    <location>
        <begin position="27"/>
        <end position="253"/>
    </location>
</feature>
<dbReference type="EMBL" id="JAOTLW010000005">
    <property type="protein sequence ID" value="MDI5831157.1"/>
    <property type="molecule type" value="Genomic_DNA"/>
</dbReference>
<dbReference type="PANTHER" id="PTHR42966:SF1">
    <property type="entry name" value="SIALIC ACID SYNTHASE"/>
    <property type="match status" value="1"/>
</dbReference>
<reference evidence="2 3" key="1">
    <citation type="submission" date="2022-09" db="EMBL/GenBank/DDBJ databases">
        <title>The outer-membrane cytochrome OmcA is essential for infection of Shewanella oneidensis by a zebrafish-associated bacteriophage.</title>
        <authorList>
            <person name="Grenfell A.W."/>
            <person name="Intile P."/>
            <person name="Mcfarlane J."/>
            <person name="Leung D."/>
            <person name="Abdalla K."/>
            <person name="Wold M."/>
            <person name="Kees E."/>
            <person name="Gralnick J."/>
        </authorList>
    </citation>
    <scope>NUCLEOTIDE SEQUENCE [LARGE SCALE GENOMIC DNA]</scope>
    <source>
        <strain evidence="2 3">NF-5</strain>
    </source>
</reference>
<organism evidence="2 3">
    <name type="scientific">Shewanella xiamenensis</name>
    <dbReference type="NCBI Taxonomy" id="332186"/>
    <lineage>
        <taxon>Bacteria</taxon>
        <taxon>Pseudomonadati</taxon>
        <taxon>Pseudomonadota</taxon>
        <taxon>Gammaproteobacteria</taxon>
        <taxon>Alteromonadales</taxon>
        <taxon>Shewanellaceae</taxon>
        <taxon>Shewanella</taxon>
    </lineage>
</organism>
<evidence type="ECO:0000313" key="2">
    <source>
        <dbReference type="EMBL" id="MDI5831157.1"/>
    </source>
</evidence>
<dbReference type="Pfam" id="PF03102">
    <property type="entry name" value="NeuB"/>
    <property type="match status" value="1"/>
</dbReference>
<dbReference type="InterPro" id="IPR013132">
    <property type="entry name" value="PseI/NeuA/B-like_N"/>
</dbReference>
<evidence type="ECO:0000313" key="3">
    <source>
        <dbReference type="Proteomes" id="UP001159075"/>
    </source>
</evidence>